<sequence length="157" mass="16537">MKNLVHTAVSSDGGASWRSLPVLDVGSPPRRVELATAADTEPWPAIGHSEPSRLSAYRGGADRWRAVVENRPVDLSWTRAVSAGGGPGAGAVALYDDRAGVLFDDGSWHAAAPTDVLAMSRLSDATLVADPHSLQGMWLGTRAGNDFGRTYVTVETV</sequence>
<dbReference type="AlphaFoldDB" id="A0A8J4A219"/>
<dbReference type="EMBL" id="BOPH01000112">
    <property type="protein sequence ID" value="GIJ73177.1"/>
    <property type="molecule type" value="Genomic_DNA"/>
</dbReference>
<reference evidence="1" key="1">
    <citation type="submission" date="2021-01" db="EMBL/GenBank/DDBJ databases">
        <title>Whole genome shotgun sequence of Virgisporangium ochraceum NBRC 16418.</title>
        <authorList>
            <person name="Komaki H."/>
            <person name="Tamura T."/>
        </authorList>
    </citation>
    <scope>NUCLEOTIDE SEQUENCE</scope>
    <source>
        <strain evidence="1">NBRC 16418</strain>
    </source>
</reference>
<protein>
    <submittedName>
        <fullName evidence="1">Uncharacterized protein</fullName>
    </submittedName>
</protein>
<accession>A0A8J4A219</accession>
<name>A0A8J4A219_9ACTN</name>
<organism evidence="1 2">
    <name type="scientific">Virgisporangium ochraceum</name>
    <dbReference type="NCBI Taxonomy" id="65505"/>
    <lineage>
        <taxon>Bacteria</taxon>
        <taxon>Bacillati</taxon>
        <taxon>Actinomycetota</taxon>
        <taxon>Actinomycetes</taxon>
        <taxon>Micromonosporales</taxon>
        <taxon>Micromonosporaceae</taxon>
        <taxon>Virgisporangium</taxon>
    </lineage>
</organism>
<keyword evidence="2" id="KW-1185">Reference proteome</keyword>
<evidence type="ECO:0000313" key="2">
    <source>
        <dbReference type="Proteomes" id="UP000635606"/>
    </source>
</evidence>
<evidence type="ECO:0000313" key="1">
    <source>
        <dbReference type="EMBL" id="GIJ73177.1"/>
    </source>
</evidence>
<dbReference type="Proteomes" id="UP000635606">
    <property type="component" value="Unassembled WGS sequence"/>
</dbReference>
<proteinExistence type="predicted"/>
<gene>
    <name evidence="1" type="ORF">Voc01_080940</name>
</gene>
<comment type="caution">
    <text evidence="1">The sequence shown here is derived from an EMBL/GenBank/DDBJ whole genome shotgun (WGS) entry which is preliminary data.</text>
</comment>